<gene>
    <name evidence="1" type="ORF">H5410_008980</name>
</gene>
<keyword evidence="2" id="KW-1185">Reference proteome</keyword>
<organism evidence="1 2">
    <name type="scientific">Solanum commersonii</name>
    <name type="common">Commerson's wild potato</name>
    <name type="synonym">Commerson's nightshade</name>
    <dbReference type="NCBI Taxonomy" id="4109"/>
    <lineage>
        <taxon>Eukaryota</taxon>
        <taxon>Viridiplantae</taxon>
        <taxon>Streptophyta</taxon>
        <taxon>Embryophyta</taxon>
        <taxon>Tracheophyta</taxon>
        <taxon>Spermatophyta</taxon>
        <taxon>Magnoliopsida</taxon>
        <taxon>eudicotyledons</taxon>
        <taxon>Gunneridae</taxon>
        <taxon>Pentapetalae</taxon>
        <taxon>asterids</taxon>
        <taxon>lamiids</taxon>
        <taxon>Solanales</taxon>
        <taxon>Solanaceae</taxon>
        <taxon>Solanoideae</taxon>
        <taxon>Solaneae</taxon>
        <taxon>Solanum</taxon>
    </lineage>
</organism>
<name>A0A9J6AI75_SOLCO</name>
<evidence type="ECO:0000313" key="1">
    <source>
        <dbReference type="EMBL" id="KAG5623762.1"/>
    </source>
</evidence>
<comment type="caution">
    <text evidence="1">The sequence shown here is derived from an EMBL/GenBank/DDBJ whole genome shotgun (WGS) entry which is preliminary data.</text>
</comment>
<dbReference type="Proteomes" id="UP000824120">
    <property type="component" value="Chromosome 2"/>
</dbReference>
<protein>
    <submittedName>
        <fullName evidence="1">Uncharacterized protein</fullName>
    </submittedName>
</protein>
<dbReference type="OrthoDB" id="4781at2759"/>
<evidence type="ECO:0000313" key="2">
    <source>
        <dbReference type="Proteomes" id="UP000824120"/>
    </source>
</evidence>
<dbReference type="AlphaFoldDB" id="A0A9J6AI75"/>
<dbReference type="EMBL" id="JACXVP010000002">
    <property type="protein sequence ID" value="KAG5623762.1"/>
    <property type="molecule type" value="Genomic_DNA"/>
</dbReference>
<accession>A0A9J6AI75</accession>
<reference evidence="1 2" key="1">
    <citation type="submission" date="2020-09" db="EMBL/GenBank/DDBJ databases">
        <title>De no assembly of potato wild relative species, Solanum commersonii.</title>
        <authorList>
            <person name="Cho K."/>
        </authorList>
    </citation>
    <scope>NUCLEOTIDE SEQUENCE [LARGE SCALE GENOMIC DNA]</scope>
    <source>
        <strain evidence="1">LZ3.2</strain>
        <tissue evidence="1">Leaf</tissue>
    </source>
</reference>
<proteinExistence type="predicted"/>
<sequence>MVVSAQPTTFLQDFKVTWSDSHVKQIDATQLVRISTFSCLNSCYVDLLPKANTCLDVLA</sequence>